<protein>
    <submittedName>
        <fullName evidence="2">Uncharacterized protein</fullName>
    </submittedName>
</protein>
<feature type="transmembrane region" description="Helical" evidence="1">
    <location>
        <begin position="129"/>
        <end position="146"/>
    </location>
</feature>
<gene>
    <name evidence="2" type="ORF">K504DRAFT_212389</name>
</gene>
<dbReference type="AlphaFoldDB" id="A0A6G1KJK2"/>
<organism evidence="2 3">
    <name type="scientific">Pleomassaria siparia CBS 279.74</name>
    <dbReference type="NCBI Taxonomy" id="1314801"/>
    <lineage>
        <taxon>Eukaryota</taxon>
        <taxon>Fungi</taxon>
        <taxon>Dikarya</taxon>
        <taxon>Ascomycota</taxon>
        <taxon>Pezizomycotina</taxon>
        <taxon>Dothideomycetes</taxon>
        <taxon>Pleosporomycetidae</taxon>
        <taxon>Pleosporales</taxon>
        <taxon>Pleomassariaceae</taxon>
        <taxon>Pleomassaria</taxon>
    </lineage>
</organism>
<sequence>MTDPVRGEGLQTYLFTETEPSNQRPATKYIRENLCAASRVADQIESPVRPTPTIPVHLKFCTYYIHHIVQTTTGVAVNNKVIFKTFSSNQKQITTDQTRFRGVVGYHVSLTASELRTEGPEFKPRRNHFFFASALLSLLLAASLFNQQNFLFLFLLC</sequence>
<accession>A0A6G1KJK2</accession>
<keyword evidence="1" id="KW-0472">Membrane</keyword>
<keyword evidence="3" id="KW-1185">Reference proteome</keyword>
<dbReference type="Proteomes" id="UP000799428">
    <property type="component" value="Unassembled WGS sequence"/>
</dbReference>
<evidence type="ECO:0000256" key="1">
    <source>
        <dbReference type="SAM" id="Phobius"/>
    </source>
</evidence>
<evidence type="ECO:0000313" key="2">
    <source>
        <dbReference type="EMBL" id="KAF2712803.1"/>
    </source>
</evidence>
<evidence type="ECO:0000313" key="3">
    <source>
        <dbReference type="Proteomes" id="UP000799428"/>
    </source>
</evidence>
<keyword evidence="1" id="KW-0812">Transmembrane</keyword>
<reference evidence="2" key="1">
    <citation type="journal article" date="2020" name="Stud. Mycol.">
        <title>101 Dothideomycetes genomes: a test case for predicting lifestyles and emergence of pathogens.</title>
        <authorList>
            <person name="Haridas S."/>
            <person name="Albert R."/>
            <person name="Binder M."/>
            <person name="Bloem J."/>
            <person name="Labutti K."/>
            <person name="Salamov A."/>
            <person name="Andreopoulos B."/>
            <person name="Baker S."/>
            <person name="Barry K."/>
            <person name="Bills G."/>
            <person name="Bluhm B."/>
            <person name="Cannon C."/>
            <person name="Castanera R."/>
            <person name="Culley D."/>
            <person name="Daum C."/>
            <person name="Ezra D."/>
            <person name="Gonzalez J."/>
            <person name="Henrissat B."/>
            <person name="Kuo A."/>
            <person name="Liang C."/>
            <person name="Lipzen A."/>
            <person name="Lutzoni F."/>
            <person name="Magnuson J."/>
            <person name="Mondo S."/>
            <person name="Nolan M."/>
            <person name="Ohm R."/>
            <person name="Pangilinan J."/>
            <person name="Park H.-J."/>
            <person name="Ramirez L."/>
            <person name="Alfaro M."/>
            <person name="Sun H."/>
            <person name="Tritt A."/>
            <person name="Yoshinaga Y."/>
            <person name="Zwiers L.-H."/>
            <person name="Turgeon B."/>
            <person name="Goodwin S."/>
            <person name="Spatafora J."/>
            <person name="Crous P."/>
            <person name="Grigoriev I."/>
        </authorList>
    </citation>
    <scope>NUCLEOTIDE SEQUENCE</scope>
    <source>
        <strain evidence="2">CBS 279.74</strain>
    </source>
</reference>
<proteinExistence type="predicted"/>
<name>A0A6G1KJK2_9PLEO</name>
<dbReference type="EMBL" id="MU005766">
    <property type="protein sequence ID" value="KAF2712803.1"/>
    <property type="molecule type" value="Genomic_DNA"/>
</dbReference>
<keyword evidence="1" id="KW-1133">Transmembrane helix</keyword>